<evidence type="ECO:0000313" key="4">
    <source>
        <dbReference type="Proteomes" id="UP000503447"/>
    </source>
</evidence>
<evidence type="ECO:0000256" key="2">
    <source>
        <dbReference type="SAM" id="Phobius"/>
    </source>
</evidence>
<evidence type="ECO:0000313" key="3">
    <source>
        <dbReference type="EMBL" id="QJW96047.1"/>
    </source>
</evidence>
<reference evidence="4" key="1">
    <citation type="submission" date="2020-05" db="EMBL/GenBank/DDBJ databases">
        <title>Frigoriglobus tundricola gen. nov., sp. nov., a psychrotolerant cellulolytic planctomycete of the family Gemmataceae with two divergent copies of 16S rRNA gene.</title>
        <authorList>
            <person name="Kulichevskaya I.S."/>
            <person name="Ivanova A.A."/>
            <person name="Naumoff D.G."/>
            <person name="Beletsky A.V."/>
            <person name="Rijpstra W.I.C."/>
            <person name="Sinninghe Damste J.S."/>
            <person name="Mardanov A.V."/>
            <person name="Ravin N.V."/>
            <person name="Dedysh S.N."/>
        </authorList>
    </citation>
    <scope>NUCLEOTIDE SEQUENCE [LARGE SCALE GENOMIC DNA]</scope>
    <source>
        <strain evidence="4">PL17</strain>
    </source>
</reference>
<protein>
    <recommendedName>
        <fullName evidence="5">Zinc finger/thioredoxin putative domain-containing protein</fullName>
    </recommendedName>
</protein>
<sequence length="412" mass="42992">MSIRLSCPSCNTAFALDAVPAGRRATCPRCGDAFPVRGEMAEPATAADAGPPAAPVPSPASETRSPRRRVGMWSIRRTALVALALGGIGFVIGLTAYYSPKAKPNGDPPGQPPAVSNTTPPAQLAGLGYLPADYNVVFAVQPGPLLTYAARTHQEPRDLLTRAGVPAQALAALAALAALDSIGLTLPQIDHVAGGALLGNEGDGLRIAFVLVLKQPLADEDEFLKKLKAKPAAGKKTRFTVELAQLARVSPTVWVFGLSDKDLAAVDQGGYGPGGKQFRGSESDGLRQMIGSVPPDSAAWVAADDDREWTQKPLVTTFLPLSPGAKKGLSGLSSFRAGVFALSFGEQPRVRIFFRTADSAVAEHARLYLRARATEMEAATAGGGGVFALFDAPFDPATAKGTLQRFLADAVK</sequence>
<dbReference type="KEGG" id="ftj:FTUN_3601"/>
<organism evidence="3 4">
    <name type="scientific">Frigoriglobus tundricola</name>
    <dbReference type="NCBI Taxonomy" id="2774151"/>
    <lineage>
        <taxon>Bacteria</taxon>
        <taxon>Pseudomonadati</taxon>
        <taxon>Planctomycetota</taxon>
        <taxon>Planctomycetia</taxon>
        <taxon>Gemmatales</taxon>
        <taxon>Gemmataceae</taxon>
        <taxon>Frigoriglobus</taxon>
    </lineage>
</organism>
<accession>A0A6M5YPS5</accession>
<dbReference type="EMBL" id="CP053452">
    <property type="protein sequence ID" value="QJW96047.1"/>
    <property type="molecule type" value="Genomic_DNA"/>
</dbReference>
<dbReference type="AlphaFoldDB" id="A0A6M5YPS5"/>
<feature type="transmembrane region" description="Helical" evidence="2">
    <location>
        <begin position="78"/>
        <end position="98"/>
    </location>
</feature>
<name>A0A6M5YPS5_9BACT</name>
<feature type="region of interest" description="Disordered" evidence="1">
    <location>
        <begin position="43"/>
        <end position="68"/>
    </location>
</feature>
<gene>
    <name evidence="3" type="ORF">FTUN_3601</name>
</gene>
<evidence type="ECO:0000256" key="1">
    <source>
        <dbReference type="SAM" id="MobiDB-lite"/>
    </source>
</evidence>
<dbReference type="Proteomes" id="UP000503447">
    <property type="component" value="Chromosome"/>
</dbReference>
<evidence type="ECO:0008006" key="5">
    <source>
        <dbReference type="Google" id="ProtNLM"/>
    </source>
</evidence>
<keyword evidence="4" id="KW-1185">Reference proteome</keyword>
<keyword evidence="2" id="KW-0812">Transmembrane</keyword>
<dbReference type="RefSeq" id="WP_171471701.1">
    <property type="nucleotide sequence ID" value="NZ_CP053452.2"/>
</dbReference>
<keyword evidence="2" id="KW-1133">Transmembrane helix</keyword>
<keyword evidence="2" id="KW-0472">Membrane</keyword>
<proteinExistence type="predicted"/>